<accession>A0A1I7A1X5</accession>
<dbReference type="OrthoDB" id="663011at2"/>
<keyword evidence="2" id="KW-0418">Kinase</keyword>
<proteinExistence type="predicted"/>
<dbReference type="InterPro" id="IPR014710">
    <property type="entry name" value="RmlC-like_jellyroll"/>
</dbReference>
<evidence type="ECO:0000259" key="1">
    <source>
        <dbReference type="PROSITE" id="PS50042"/>
    </source>
</evidence>
<feature type="domain" description="Cyclic nucleotide-binding" evidence="1">
    <location>
        <begin position="39"/>
        <end position="116"/>
    </location>
</feature>
<dbReference type="AlphaFoldDB" id="A0A1I7A1X5"/>
<evidence type="ECO:0000313" key="3">
    <source>
        <dbReference type="Proteomes" id="UP000236454"/>
    </source>
</evidence>
<dbReference type="GO" id="GO:0016301">
    <property type="term" value="F:kinase activity"/>
    <property type="evidence" value="ECO:0007669"/>
    <property type="project" value="UniProtKB-KW"/>
</dbReference>
<dbReference type="Gene3D" id="2.60.120.10">
    <property type="entry name" value="Jelly Rolls"/>
    <property type="match status" value="1"/>
</dbReference>
<dbReference type="Pfam" id="PF00027">
    <property type="entry name" value="cNMP_binding"/>
    <property type="match status" value="1"/>
</dbReference>
<organism evidence="2 3">
    <name type="scientific">Lishizhenia tianjinensis</name>
    <dbReference type="NCBI Taxonomy" id="477690"/>
    <lineage>
        <taxon>Bacteria</taxon>
        <taxon>Pseudomonadati</taxon>
        <taxon>Bacteroidota</taxon>
        <taxon>Flavobacteriia</taxon>
        <taxon>Flavobacteriales</taxon>
        <taxon>Crocinitomicaceae</taxon>
        <taxon>Lishizhenia</taxon>
    </lineage>
</organism>
<sequence>MQNLSTQLKKAFDAYFEAPIEAWEEFAAHCEPMIHRKDEVLKKQGNSEKYFYFIEKGSVGVFLWKENNFVCLDFAFDGQFCCDYMSVLTEEPNDLELVALETTKVHRMTVENFRKLGDKSIGQILMRKSAESSFVDKQKQQIDLLTKSSEERYRELCQRFPKVELRVAQKHIASYLGITPQSLSRLRRKHA</sequence>
<dbReference type="Proteomes" id="UP000236454">
    <property type="component" value="Unassembled WGS sequence"/>
</dbReference>
<reference evidence="2 3" key="1">
    <citation type="submission" date="2016-10" db="EMBL/GenBank/DDBJ databases">
        <authorList>
            <person name="de Groot N.N."/>
        </authorList>
    </citation>
    <scope>NUCLEOTIDE SEQUENCE [LARGE SCALE GENOMIC DNA]</scope>
    <source>
        <strain evidence="2 3">CGMCC 1.7005</strain>
    </source>
</reference>
<dbReference type="EMBL" id="FPAS01000002">
    <property type="protein sequence ID" value="SFT68929.1"/>
    <property type="molecule type" value="Genomic_DNA"/>
</dbReference>
<dbReference type="CDD" id="cd00038">
    <property type="entry name" value="CAP_ED"/>
    <property type="match status" value="1"/>
</dbReference>
<dbReference type="RefSeq" id="WP_090248594.1">
    <property type="nucleotide sequence ID" value="NZ_FPAS01000002.1"/>
</dbReference>
<name>A0A1I7A1X5_9FLAO</name>
<keyword evidence="2" id="KW-0808">Transferase</keyword>
<evidence type="ECO:0000313" key="2">
    <source>
        <dbReference type="EMBL" id="SFT68929.1"/>
    </source>
</evidence>
<dbReference type="PROSITE" id="PS50042">
    <property type="entry name" value="CNMP_BINDING_3"/>
    <property type="match status" value="1"/>
</dbReference>
<dbReference type="InterPro" id="IPR000595">
    <property type="entry name" value="cNMP-bd_dom"/>
</dbReference>
<keyword evidence="3" id="KW-1185">Reference proteome</keyword>
<protein>
    <submittedName>
        <fullName evidence="2">cAMP-binding domain of CRP or a regulatory subunit of cAMP-dependent protein kinases</fullName>
    </submittedName>
</protein>
<dbReference type="SUPFAM" id="SSF51206">
    <property type="entry name" value="cAMP-binding domain-like"/>
    <property type="match status" value="1"/>
</dbReference>
<dbReference type="InterPro" id="IPR018490">
    <property type="entry name" value="cNMP-bd_dom_sf"/>
</dbReference>
<dbReference type="STRING" id="477690.SAMN05216474_1825"/>
<gene>
    <name evidence="2" type="ORF">SAMN05216474_1825</name>
</gene>